<dbReference type="VEuPathDB" id="FungiDB:A1O9_10256"/>
<dbReference type="GO" id="GO:0046872">
    <property type="term" value="F:metal ion binding"/>
    <property type="evidence" value="ECO:0007669"/>
    <property type="project" value="UniProtKB-KW"/>
</dbReference>
<dbReference type="EMBL" id="AMGV01000012">
    <property type="protein sequence ID" value="KEF53854.1"/>
    <property type="molecule type" value="Genomic_DNA"/>
</dbReference>
<gene>
    <name evidence="5" type="ORF">A1O9_10256</name>
</gene>
<dbReference type="GeneID" id="25285160"/>
<dbReference type="InterPro" id="IPR006913">
    <property type="entry name" value="CENP-V/GFA"/>
</dbReference>
<evidence type="ECO:0000313" key="5">
    <source>
        <dbReference type="EMBL" id="KEF53854.1"/>
    </source>
</evidence>
<protein>
    <recommendedName>
        <fullName evidence="4">CENP-V/GFA domain-containing protein</fullName>
    </recommendedName>
</protein>
<proteinExistence type="inferred from homology"/>
<dbReference type="InterPro" id="IPR011057">
    <property type="entry name" value="Mss4-like_sf"/>
</dbReference>
<dbReference type="SUPFAM" id="SSF51316">
    <property type="entry name" value="Mss4-like"/>
    <property type="match status" value="1"/>
</dbReference>
<comment type="similarity">
    <text evidence="1">Belongs to the Gfa family.</text>
</comment>
<dbReference type="RefSeq" id="XP_013256444.1">
    <property type="nucleotide sequence ID" value="XM_013400990.1"/>
</dbReference>
<accession>A0A072P165</accession>
<dbReference type="Gene3D" id="2.170.150.70">
    <property type="match status" value="1"/>
</dbReference>
<dbReference type="Proteomes" id="UP000027920">
    <property type="component" value="Unassembled WGS sequence"/>
</dbReference>
<dbReference type="OrthoDB" id="2993351at2759"/>
<evidence type="ECO:0000313" key="6">
    <source>
        <dbReference type="Proteomes" id="UP000027920"/>
    </source>
</evidence>
<dbReference type="PANTHER" id="PTHR28620">
    <property type="entry name" value="CENTROMERE PROTEIN V"/>
    <property type="match status" value="1"/>
</dbReference>
<keyword evidence="2" id="KW-0479">Metal-binding</keyword>
<sequence length="149" mass="16862">MALSVLAKRSFNGSCHCGFIQYTAAFPPTDLPVASKCNCTICLKQGYTAIRISPEDFELISPSSKSQIKNYQMKSKDINKYFCDKCGIHCWSDGKYEYQGENHEFFTINILTLDQPQPGLDVSKFKIVYTDGRNDAFEMRDQPFLGGML</sequence>
<feature type="domain" description="CENP-V/GFA" evidence="4">
    <location>
        <begin position="11"/>
        <end position="126"/>
    </location>
</feature>
<evidence type="ECO:0000256" key="3">
    <source>
        <dbReference type="ARBA" id="ARBA00022833"/>
    </source>
</evidence>
<dbReference type="GO" id="GO:0016846">
    <property type="term" value="F:carbon-sulfur lyase activity"/>
    <property type="evidence" value="ECO:0007669"/>
    <property type="project" value="InterPro"/>
</dbReference>
<dbReference type="Pfam" id="PF04828">
    <property type="entry name" value="GFA"/>
    <property type="match status" value="1"/>
</dbReference>
<organism evidence="5 6">
    <name type="scientific">Exophiala aquamarina CBS 119918</name>
    <dbReference type="NCBI Taxonomy" id="1182545"/>
    <lineage>
        <taxon>Eukaryota</taxon>
        <taxon>Fungi</taxon>
        <taxon>Dikarya</taxon>
        <taxon>Ascomycota</taxon>
        <taxon>Pezizomycotina</taxon>
        <taxon>Eurotiomycetes</taxon>
        <taxon>Chaetothyriomycetidae</taxon>
        <taxon>Chaetothyriales</taxon>
        <taxon>Herpotrichiellaceae</taxon>
        <taxon>Exophiala</taxon>
    </lineage>
</organism>
<dbReference type="AlphaFoldDB" id="A0A072P165"/>
<reference evidence="5 6" key="1">
    <citation type="submission" date="2013-03" db="EMBL/GenBank/DDBJ databases">
        <title>The Genome Sequence of Exophiala aquamarina CBS 119918.</title>
        <authorList>
            <consortium name="The Broad Institute Genomics Platform"/>
            <person name="Cuomo C."/>
            <person name="de Hoog S."/>
            <person name="Gorbushina A."/>
            <person name="Walker B."/>
            <person name="Young S.K."/>
            <person name="Zeng Q."/>
            <person name="Gargeya S."/>
            <person name="Fitzgerald M."/>
            <person name="Haas B."/>
            <person name="Abouelleil A."/>
            <person name="Allen A.W."/>
            <person name="Alvarado L."/>
            <person name="Arachchi H.M."/>
            <person name="Berlin A.M."/>
            <person name="Chapman S.B."/>
            <person name="Gainer-Dewar J."/>
            <person name="Goldberg J."/>
            <person name="Griggs A."/>
            <person name="Gujja S."/>
            <person name="Hansen M."/>
            <person name="Howarth C."/>
            <person name="Imamovic A."/>
            <person name="Ireland A."/>
            <person name="Larimer J."/>
            <person name="McCowan C."/>
            <person name="Murphy C."/>
            <person name="Pearson M."/>
            <person name="Poon T.W."/>
            <person name="Priest M."/>
            <person name="Roberts A."/>
            <person name="Saif S."/>
            <person name="Shea T."/>
            <person name="Sisk P."/>
            <person name="Sykes S."/>
            <person name="Wortman J."/>
            <person name="Nusbaum C."/>
            <person name="Birren B."/>
        </authorList>
    </citation>
    <scope>NUCLEOTIDE SEQUENCE [LARGE SCALE GENOMIC DNA]</scope>
    <source>
        <strain evidence="5 6">CBS 119918</strain>
    </source>
</reference>
<dbReference type="InterPro" id="IPR052355">
    <property type="entry name" value="CENP-V-like"/>
</dbReference>
<dbReference type="PROSITE" id="PS51891">
    <property type="entry name" value="CENP_V_GFA"/>
    <property type="match status" value="1"/>
</dbReference>
<name>A0A072P165_9EURO</name>
<keyword evidence="3" id="KW-0862">Zinc</keyword>
<evidence type="ECO:0000256" key="2">
    <source>
        <dbReference type="ARBA" id="ARBA00022723"/>
    </source>
</evidence>
<evidence type="ECO:0000256" key="1">
    <source>
        <dbReference type="ARBA" id="ARBA00005495"/>
    </source>
</evidence>
<evidence type="ECO:0000259" key="4">
    <source>
        <dbReference type="PROSITE" id="PS51891"/>
    </source>
</evidence>
<dbReference type="PANTHER" id="PTHR28620:SF5">
    <property type="entry name" value="GLUTATHIONE-DEPENDENT FORMALDEHYDE-ACTIVATING, GFA FAMILY PROTEIN"/>
    <property type="match status" value="1"/>
</dbReference>
<dbReference type="HOGENOM" id="CLU_055491_7_2_1"/>
<keyword evidence="6" id="KW-1185">Reference proteome</keyword>
<comment type="caution">
    <text evidence="5">The sequence shown here is derived from an EMBL/GenBank/DDBJ whole genome shotgun (WGS) entry which is preliminary data.</text>
</comment>